<keyword evidence="3" id="KW-0722">Serine protease inhibitor</keyword>
<dbReference type="RefSeq" id="XP_028909935.1">
    <property type="nucleotide sequence ID" value="XM_029054102.1"/>
</dbReference>
<gene>
    <name evidence="5" type="primary">LOC100090895</name>
</gene>
<sequence>MDPLGAANVEFCLDVFKELSTKNLDTNIFFSPLSMLYALSMVLLGARGNSAHQMVKVLHFNDVERISPGLEGMFKCGQRGDIHKEFQMLMSKINRANSDYALGIASRLYGTRKMVFLQQYLNCSEELYGAQLEAVDFEHPPEETRKRINAWVAAQTHGAIPSLFGQGAIDPTSVMVLVNAIYFKGKWESRFLKSQTVETPFHLSKGRSLSVQMMHQSGRFKMASVEEPQLQVIELPYVQKNLSMIVLLPNSPDDLEKIERRLTLKTISQWTSSDNMTERDVDIQFPRFHLEEQYELNSVLQALGMTDIFDQSRADLSGISPGGDLFLTKVTHKAFVEARRHQHDSLLRPFFLSISGTAPGAGEDVWLRKIPRPTRSALHGGERDQNLPTKAALSRGLSASVHSASGANFTLALPRAAHLEGAIFC</sequence>
<dbReference type="OMA" id="ISELYWI"/>
<dbReference type="FunCoup" id="A0A6I8N0M4">
    <property type="interactions" value="36"/>
</dbReference>
<keyword evidence="6" id="KW-1185">Reference proteome</keyword>
<reference evidence="5" key="2">
    <citation type="submission" date="2025-08" db="UniProtKB">
        <authorList>
            <consortium name="Ensembl"/>
        </authorList>
    </citation>
    <scope>IDENTIFICATION</scope>
    <source>
        <strain evidence="5">Glennie</strain>
    </source>
</reference>
<feature type="domain" description="Serpin" evidence="4">
    <location>
        <begin position="13"/>
        <end position="359"/>
    </location>
</feature>
<evidence type="ECO:0000256" key="3">
    <source>
        <dbReference type="ARBA" id="ARBA00022900"/>
    </source>
</evidence>
<dbReference type="SUPFAM" id="SSF56574">
    <property type="entry name" value="Serpins"/>
    <property type="match status" value="1"/>
</dbReference>
<dbReference type="InterPro" id="IPR000215">
    <property type="entry name" value="Serpin_fam"/>
</dbReference>
<dbReference type="KEGG" id="oaa:100090895"/>
<dbReference type="InterPro" id="IPR036186">
    <property type="entry name" value="Serpin_sf"/>
</dbReference>
<dbReference type="SMART" id="SM00093">
    <property type="entry name" value="SERPIN"/>
    <property type="match status" value="1"/>
</dbReference>
<comment type="similarity">
    <text evidence="1">Belongs to the serpin family. Ov-serpin subfamily.</text>
</comment>
<dbReference type="Bgee" id="ENSOANG00000038121">
    <property type="expression patterns" value="Expressed in endometrium and 6 other cell types or tissues"/>
</dbReference>
<dbReference type="GeneID" id="100090895"/>
<accession>A0A6I8N0M4</accession>
<reference evidence="5 6" key="1">
    <citation type="journal article" date="2008" name="Nature">
        <title>Genome analysis of the platypus reveals unique signatures of evolution.</title>
        <authorList>
            <person name="Warren W.C."/>
            <person name="Hillier L.W."/>
            <person name="Marshall Graves J.A."/>
            <person name="Birney E."/>
            <person name="Ponting C.P."/>
            <person name="Grutzner F."/>
            <person name="Belov K."/>
            <person name="Miller W."/>
            <person name="Clarke L."/>
            <person name="Chinwalla A.T."/>
            <person name="Yang S.P."/>
            <person name="Heger A."/>
            <person name="Locke D.P."/>
            <person name="Miethke P."/>
            <person name="Waters P.D."/>
            <person name="Veyrunes F."/>
            <person name="Fulton L."/>
            <person name="Fulton B."/>
            <person name="Graves T."/>
            <person name="Wallis J."/>
            <person name="Puente X.S."/>
            <person name="Lopez-Otin C."/>
            <person name="Ordonez G.R."/>
            <person name="Eichler E.E."/>
            <person name="Chen L."/>
            <person name="Cheng Z."/>
            <person name="Deakin J.E."/>
            <person name="Alsop A."/>
            <person name="Thompson K."/>
            <person name="Kirby P."/>
            <person name="Papenfuss A.T."/>
            <person name="Wakefield M.J."/>
            <person name="Olender T."/>
            <person name="Lancet D."/>
            <person name="Huttley G.A."/>
            <person name="Smit A.F."/>
            <person name="Pask A."/>
            <person name="Temple-Smith P."/>
            <person name="Batzer M.A."/>
            <person name="Walker J.A."/>
            <person name="Konkel M.K."/>
            <person name="Harris R.S."/>
            <person name="Whittington C.M."/>
            <person name="Wong E.S."/>
            <person name="Gemmell N.J."/>
            <person name="Buschiazzo E."/>
            <person name="Vargas Jentzsch I.M."/>
            <person name="Merkel A."/>
            <person name="Schmitz J."/>
            <person name="Zemann A."/>
            <person name="Churakov G."/>
            <person name="Kriegs J.O."/>
            <person name="Brosius J."/>
            <person name="Murchison E.P."/>
            <person name="Sachidanandam R."/>
            <person name="Smith C."/>
            <person name="Hannon G.J."/>
            <person name="Tsend-Ayush E."/>
            <person name="McMillan D."/>
            <person name="Attenborough R."/>
            <person name="Rens W."/>
            <person name="Ferguson-Smith M."/>
            <person name="Lefevre C.M."/>
            <person name="Sharp J.A."/>
            <person name="Nicholas K.R."/>
            <person name="Ray D.A."/>
            <person name="Kube M."/>
            <person name="Reinhardt R."/>
            <person name="Pringle T.H."/>
            <person name="Taylor J."/>
            <person name="Jones R.C."/>
            <person name="Nixon B."/>
            <person name="Dacheux J.L."/>
            <person name="Niwa H."/>
            <person name="Sekita Y."/>
            <person name="Huang X."/>
            <person name="Stark A."/>
            <person name="Kheradpour P."/>
            <person name="Kellis M."/>
            <person name="Flicek P."/>
            <person name="Chen Y."/>
            <person name="Webber C."/>
            <person name="Hardison R."/>
            <person name="Nelson J."/>
            <person name="Hallsworth-Pepin K."/>
            <person name="Delehaunty K."/>
            <person name="Markovic C."/>
            <person name="Minx P."/>
            <person name="Feng Y."/>
            <person name="Kremitzki C."/>
            <person name="Mitreva M."/>
            <person name="Glasscock J."/>
            <person name="Wylie T."/>
            <person name="Wohldmann P."/>
            <person name="Thiru P."/>
            <person name="Nhan M.N."/>
            <person name="Pohl C.S."/>
            <person name="Smith S.M."/>
            <person name="Hou S."/>
            <person name="Nefedov M."/>
            <person name="de Jong P.J."/>
            <person name="Renfree M.B."/>
            <person name="Mardis E.R."/>
            <person name="Wilson R.K."/>
        </authorList>
    </citation>
    <scope>NUCLEOTIDE SEQUENCE [LARGE SCALE GENOMIC DNA]</scope>
    <source>
        <strain evidence="5 6">Glennie</strain>
    </source>
</reference>
<dbReference type="PANTHER" id="PTHR11461">
    <property type="entry name" value="SERINE PROTEASE INHIBITOR, SERPIN"/>
    <property type="match status" value="1"/>
</dbReference>
<protein>
    <recommendedName>
        <fullName evidence="4">Serpin domain-containing protein</fullName>
    </recommendedName>
</protein>
<reference evidence="5" key="3">
    <citation type="submission" date="2025-09" db="UniProtKB">
        <authorList>
            <consortium name="Ensembl"/>
        </authorList>
    </citation>
    <scope>IDENTIFICATION</scope>
    <source>
        <strain evidence="5">Glennie</strain>
    </source>
</reference>
<organism evidence="5 6">
    <name type="scientific">Ornithorhynchus anatinus</name>
    <name type="common">Duckbill platypus</name>
    <dbReference type="NCBI Taxonomy" id="9258"/>
    <lineage>
        <taxon>Eukaryota</taxon>
        <taxon>Metazoa</taxon>
        <taxon>Chordata</taxon>
        <taxon>Craniata</taxon>
        <taxon>Vertebrata</taxon>
        <taxon>Euteleostomi</taxon>
        <taxon>Mammalia</taxon>
        <taxon>Monotremata</taxon>
        <taxon>Ornithorhynchidae</taxon>
        <taxon>Ornithorhynchus</taxon>
    </lineage>
</organism>
<dbReference type="InterPro" id="IPR042178">
    <property type="entry name" value="Serpin_sf_1"/>
</dbReference>
<dbReference type="Ensembl" id="ENSOANT00000049470.1">
    <property type="protein sequence ID" value="ENSOANP00000034613.1"/>
    <property type="gene ID" value="ENSOANG00000038121.1"/>
</dbReference>
<dbReference type="AlphaFoldDB" id="A0A6I8N0M4"/>
<dbReference type="OrthoDB" id="671595at2759"/>
<evidence type="ECO:0000256" key="1">
    <source>
        <dbReference type="ARBA" id="ARBA00006426"/>
    </source>
</evidence>
<dbReference type="GO" id="GO:0004867">
    <property type="term" value="F:serine-type endopeptidase inhibitor activity"/>
    <property type="evidence" value="ECO:0000318"/>
    <property type="project" value="GO_Central"/>
</dbReference>
<dbReference type="Proteomes" id="UP000002279">
    <property type="component" value="Chromosome X3"/>
</dbReference>
<dbReference type="FunFam" id="3.30.497.10:FF:000001">
    <property type="entry name" value="Serine protease inhibitor"/>
    <property type="match status" value="1"/>
</dbReference>
<dbReference type="Gene3D" id="2.30.39.10">
    <property type="entry name" value="Alpha-1-antitrypsin, domain 1"/>
    <property type="match status" value="1"/>
</dbReference>
<dbReference type="InParanoid" id="A0A6I8N0M4"/>
<dbReference type="Gene3D" id="3.30.497.10">
    <property type="entry name" value="Antithrombin, subunit I, domain 2"/>
    <property type="match status" value="1"/>
</dbReference>
<dbReference type="InterPro" id="IPR042185">
    <property type="entry name" value="Serpin_sf_2"/>
</dbReference>
<evidence type="ECO:0000313" key="5">
    <source>
        <dbReference type="Ensembl" id="ENSOANP00000034613.1"/>
    </source>
</evidence>
<evidence type="ECO:0000259" key="4">
    <source>
        <dbReference type="SMART" id="SM00093"/>
    </source>
</evidence>
<dbReference type="Pfam" id="PF00079">
    <property type="entry name" value="Serpin"/>
    <property type="match status" value="1"/>
</dbReference>
<dbReference type="RefSeq" id="XP_028909932.1">
    <property type="nucleotide sequence ID" value="XM_029054099.2"/>
</dbReference>
<dbReference type="FunFam" id="2.30.39.10:FF:000001">
    <property type="entry name" value="Serpin family B member 2"/>
    <property type="match status" value="1"/>
</dbReference>
<dbReference type="PANTHER" id="PTHR11461:SF199">
    <property type="entry name" value="SERPIN B11"/>
    <property type="match status" value="1"/>
</dbReference>
<evidence type="ECO:0000256" key="2">
    <source>
        <dbReference type="ARBA" id="ARBA00022690"/>
    </source>
</evidence>
<dbReference type="RefSeq" id="XP_028909931.1">
    <property type="nucleotide sequence ID" value="XM_029054098.2"/>
</dbReference>
<name>A0A6I8N0M4_ORNAN</name>
<proteinExistence type="inferred from homology"/>
<dbReference type="InterPro" id="IPR023796">
    <property type="entry name" value="Serpin_dom"/>
</dbReference>
<keyword evidence="2" id="KW-0646">Protease inhibitor</keyword>
<evidence type="ECO:0000313" key="6">
    <source>
        <dbReference type="Proteomes" id="UP000002279"/>
    </source>
</evidence>
<dbReference type="GeneTree" id="ENSGT00940000161560"/>
<dbReference type="GO" id="GO:0005615">
    <property type="term" value="C:extracellular space"/>
    <property type="evidence" value="ECO:0000318"/>
    <property type="project" value="GO_Central"/>
</dbReference>